<name>A0A6J7Q321_9ZZZZ</name>
<keyword evidence="3 5" id="KW-1133">Transmembrane helix</keyword>
<feature type="transmembrane region" description="Helical" evidence="5">
    <location>
        <begin position="7"/>
        <end position="24"/>
    </location>
</feature>
<evidence type="ECO:0000313" key="8">
    <source>
        <dbReference type="EMBL" id="CAB4582967.1"/>
    </source>
</evidence>
<feature type="transmembrane region" description="Helical" evidence="5">
    <location>
        <begin position="151"/>
        <end position="170"/>
    </location>
</feature>
<evidence type="ECO:0000313" key="7">
    <source>
        <dbReference type="EMBL" id="CAB4537965.1"/>
    </source>
</evidence>
<dbReference type="PANTHER" id="PTHR32322">
    <property type="entry name" value="INNER MEMBRANE TRANSPORTER"/>
    <property type="match status" value="1"/>
</dbReference>
<evidence type="ECO:0000259" key="6">
    <source>
        <dbReference type="Pfam" id="PF00892"/>
    </source>
</evidence>
<evidence type="ECO:0000256" key="3">
    <source>
        <dbReference type="ARBA" id="ARBA00022989"/>
    </source>
</evidence>
<dbReference type="InterPro" id="IPR000620">
    <property type="entry name" value="EamA_dom"/>
</dbReference>
<comment type="subcellular location">
    <subcellularLocation>
        <location evidence="1">Membrane</location>
        <topology evidence="1">Multi-pass membrane protein</topology>
    </subcellularLocation>
</comment>
<evidence type="ECO:0000256" key="1">
    <source>
        <dbReference type="ARBA" id="ARBA00004141"/>
    </source>
</evidence>
<evidence type="ECO:0000256" key="5">
    <source>
        <dbReference type="SAM" id="Phobius"/>
    </source>
</evidence>
<reference evidence="9" key="1">
    <citation type="submission" date="2020-05" db="EMBL/GenBank/DDBJ databases">
        <authorList>
            <person name="Chiriac C."/>
            <person name="Salcher M."/>
            <person name="Ghai R."/>
            <person name="Kavagutti S V."/>
        </authorList>
    </citation>
    <scope>NUCLEOTIDE SEQUENCE</scope>
</reference>
<dbReference type="InterPro" id="IPR050638">
    <property type="entry name" value="AA-Vitamin_Transporters"/>
</dbReference>
<feature type="transmembrane region" description="Helical" evidence="5">
    <location>
        <begin position="30"/>
        <end position="54"/>
    </location>
</feature>
<dbReference type="EMBL" id="CAEZSC010000053">
    <property type="protein sequence ID" value="CAB4537965.1"/>
    <property type="molecule type" value="Genomic_DNA"/>
</dbReference>
<dbReference type="Pfam" id="PF00892">
    <property type="entry name" value="EamA"/>
    <property type="match status" value="2"/>
</dbReference>
<keyword evidence="4 5" id="KW-0472">Membrane</keyword>
<sequence length="296" mass="32013">MKQKSWIPAYIALGIVWGCSFIFIKQGLEFLTPFGVAFGRCALGALSLVIVLKVRRQNFPRKKSTWAKLWVVSLLLNVFPGILFAYAELHVTSILAGIINATTPLMTLIVLLTIFREEKIHLYQFLGLVVGAIGVLSVLGIWNGIGENSGLAVLALLAAVTCYGFSFPFTRRYVLPLGLRPDVMATTQITAASITLLPLFLFDGIAKDEYRPGPILAMIGLGVLGTGYAYIWNFKIIAAAGSSIASSVTYLTPVVAVFVGWLFLGESITWNEPVGGALVVLGAAISQGRFKRKVKA</sequence>
<dbReference type="EMBL" id="CAFBPI010000020">
    <property type="protein sequence ID" value="CAB5011395.1"/>
    <property type="molecule type" value="Genomic_DNA"/>
</dbReference>
<evidence type="ECO:0000256" key="4">
    <source>
        <dbReference type="ARBA" id="ARBA00023136"/>
    </source>
</evidence>
<feature type="transmembrane region" description="Helical" evidence="5">
    <location>
        <begin position="244"/>
        <end position="264"/>
    </location>
</feature>
<feature type="transmembrane region" description="Helical" evidence="5">
    <location>
        <begin position="182"/>
        <end position="202"/>
    </location>
</feature>
<dbReference type="GO" id="GO:0016020">
    <property type="term" value="C:membrane"/>
    <property type="evidence" value="ECO:0007669"/>
    <property type="project" value="UniProtKB-SubCell"/>
</dbReference>
<feature type="transmembrane region" description="Helical" evidence="5">
    <location>
        <begin position="66"/>
        <end position="87"/>
    </location>
</feature>
<dbReference type="PANTHER" id="PTHR32322:SF9">
    <property type="entry name" value="AMINO-ACID METABOLITE EFFLUX PUMP-RELATED"/>
    <property type="match status" value="1"/>
</dbReference>
<evidence type="ECO:0000256" key="2">
    <source>
        <dbReference type="ARBA" id="ARBA00022692"/>
    </source>
</evidence>
<protein>
    <submittedName>
        <fullName evidence="9">Unannotated protein</fullName>
    </submittedName>
</protein>
<feature type="domain" description="EamA" evidence="6">
    <location>
        <begin position="152"/>
        <end position="285"/>
    </location>
</feature>
<feature type="transmembrane region" description="Helical" evidence="5">
    <location>
        <begin position="122"/>
        <end position="145"/>
    </location>
</feature>
<evidence type="ECO:0000313" key="9">
    <source>
        <dbReference type="EMBL" id="CAB5011395.1"/>
    </source>
</evidence>
<dbReference type="InterPro" id="IPR037185">
    <property type="entry name" value="EmrE-like"/>
</dbReference>
<proteinExistence type="predicted"/>
<feature type="domain" description="EamA" evidence="6">
    <location>
        <begin position="6"/>
        <end position="138"/>
    </location>
</feature>
<accession>A0A6J7Q321</accession>
<dbReference type="SUPFAM" id="SSF103481">
    <property type="entry name" value="Multidrug resistance efflux transporter EmrE"/>
    <property type="match status" value="2"/>
</dbReference>
<gene>
    <name evidence="7" type="ORF">UFOPK1380_00879</name>
    <name evidence="8" type="ORF">UFOPK1778_00129</name>
    <name evidence="9" type="ORF">UFOPK4095_00487</name>
</gene>
<dbReference type="AlphaFoldDB" id="A0A6J7Q321"/>
<organism evidence="9">
    <name type="scientific">freshwater metagenome</name>
    <dbReference type="NCBI Taxonomy" id="449393"/>
    <lineage>
        <taxon>unclassified sequences</taxon>
        <taxon>metagenomes</taxon>
        <taxon>ecological metagenomes</taxon>
    </lineage>
</organism>
<dbReference type="EMBL" id="CAEZUD010000003">
    <property type="protein sequence ID" value="CAB4582967.1"/>
    <property type="molecule type" value="Genomic_DNA"/>
</dbReference>
<keyword evidence="2 5" id="KW-0812">Transmembrane</keyword>
<feature type="transmembrane region" description="Helical" evidence="5">
    <location>
        <begin position="214"/>
        <end position="232"/>
    </location>
</feature>
<feature type="transmembrane region" description="Helical" evidence="5">
    <location>
        <begin position="270"/>
        <end position="290"/>
    </location>
</feature>
<feature type="transmembrane region" description="Helical" evidence="5">
    <location>
        <begin position="93"/>
        <end position="115"/>
    </location>
</feature>